<reference evidence="3 4" key="2">
    <citation type="journal article" date="2012" name="PLoS ONE">
        <title>An ancient pathway combining carbon dioxide fixation with the generation and utilization of a sodium ion gradient for ATP synthesis.</title>
        <authorList>
            <person name="Poehlein A."/>
            <person name="Schmidt S."/>
            <person name="Kaster A.K."/>
            <person name="Goenrich M."/>
            <person name="Vollmers J."/>
            <person name="Thurmer A."/>
            <person name="Bertsch J."/>
            <person name="Schuchmann K."/>
            <person name="Voigt B."/>
            <person name="Hecker M."/>
            <person name="Daniel R."/>
            <person name="Thauer R.K."/>
            <person name="Gottschalk G."/>
            <person name="Muller V."/>
        </authorList>
    </citation>
    <scope>NUCLEOTIDE SEQUENCE [LARGE SCALE GENOMIC DNA]</scope>
    <source>
        <strain evidence="4">ATCC 29683 / DSM 1030 / JCM 2381 / KCTC 1655 / WB1</strain>
    </source>
</reference>
<dbReference type="RefSeq" id="WP_014355247.1">
    <property type="nucleotide sequence ID" value="NC_016894.1"/>
</dbReference>
<keyword evidence="2" id="KW-0472">Membrane</keyword>
<feature type="transmembrane region" description="Helical" evidence="2">
    <location>
        <begin position="6"/>
        <end position="24"/>
    </location>
</feature>
<reference evidence="4" key="1">
    <citation type="submission" date="2011-07" db="EMBL/GenBank/DDBJ databases">
        <title>Complete genome sequence of Acetobacterium woodii.</title>
        <authorList>
            <person name="Poehlein A."/>
            <person name="Schmidt S."/>
            <person name="Kaster A.-K."/>
            <person name="Goenrich M."/>
            <person name="Vollmers J."/>
            <person name="Thuermer A."/>
            <person name="Gottschalk G."/>
            <person name="Thauer R.K."/>
            <person name="Daniel R."/>
            <person name="Mueller V."/>
        </authorList>
    </citation>
    <scope>NUCLEOTIDE SEQUENCE [LARGE SCALE GENOMIC DNA]</scope>
    <source>
        <strain evidence="4">ATCC 29683 / DSM 1030 / JCM 2381 / KCTC 1655 / WB1</strain>
    </source>
</reference>
<protein>
    <submittedName>
        <fullName evidence="3">Uncharacterized protein</fullName>
    </submittedName>
</protein>
<name>H6LB92_ACEWD</name>
<dbReference type="HOGENOM" id="CLU_1399820_0_0_9"/>
<proteinExistence type="predicted"/>
<organism evidence="3 4">
    <name type="scientific">Acetobacterium woodii (strain ATCC 29683 / DSM 1030 / JCM 2381 / KCTC 1655 / WB1)</name>
    <dbReference type="NCBI Taxonomy" id="931626"/>
    <lineage>
        <taxon>Bacteria</taxon>
        <taxon>Bacillati</taxon>
        <taxon>Bacillota</taxon>
        <taxon>Clostridia</taxon>
        <taxon>Eubacteriales</taxon>
        <taxon>Eubacteriaceae</taxon>
        <taxon>Acetobacterium</taxon>
    </lineage>
</organism>
<keyword evidence="2" id="KW-1133">Transmembrane helix</keyword>
<feature type="compositionally biased region" description="Polar residues" evidence="1">
    <location>
        <begin position="45"/>
        <end position="62"/>
    </location>
</feature>
<dbReference type="KEGG" id="awo:Awo_c08530"/>
<evidence type="ECO:0000256" key="2">
    <source>
        <dbReference type="SAM" id="Phobius"/>
    </source>
</evidence>
<dbReference type="Proteomes" id="UP000007177">
    <property type="component" value="Chromosome"/>
</dbReference>
<dbReference type="EMBL" id="CP002987">
    <property type="protein sequence ID" value="AFA47644.1"/>
    <property type="molecule type" value="Genomic_DNA"/>
</dbReference>
<feature type="compositionally biased region" description="Low complexity" evidence="1">
    <location>
        <begin position="32"/>
        <end position="44"/>
    </location>
</feature>
<gene>
    <name evidence="3" type="ordered locus">Awo_c08530</name>
</gene>
<keyword evidence="2" id="KW-0812">Transmembrane</keyword>
<evidence type="ECO:0000313" key="3">
    <source>
        <dbReference type="EMBL" id="AFA47644.1"/>
    </source>
</evidence>
<evidence type="ECO:0000256" key="1">
    <source>
        <dbReference type="SAM" id="MobiDB-lite"/>
    </source>
</evidence>
<evidence type="ECO:0000313" key="4">
    <source>
        <dbReference type="Proteomes" id="UP000007177"/>
    </source>
</evidence>
<sequence length="194" mass="20991">MKLRYVLILVLLVGVLIIATIFFIPKLTNENTKTTEGTNSTTETQPSEPIKNNQPDVTATTPITVPDDMQTVINNNTETIFVDSTNQLATAYPTKLIPLYGVQTVSSSNQITTDSGNPGWTTAYVSDLTTDDILTFYRSLLSSSENFTEEAISSSTNLKATVSGYNISITVSPNNPEKTDLAGNSAIGIFIEQV</sequence>
<feature type="region of interest" description="Disordered" evidence="1">
    <location>
        <begin position="32"/>
        <end position="62"/>
    </location>
</feature>
<dbReference type="AlphaFoldDB" id="H6LB92"/>
<accession>H6LB92</accession>
<keyword evidence="4" id="KW-1185">Reference proteome</keyword>
<dbReference type="eggNOG" id="ENOG50343YW">
    <property type="taxonomic scope" value="Bacteria"/>
</dbReference>
<dbReference type="OrthoDB" id="1779456at2"/>